<reference evidence="2 3" key="1">
    <citation type="submission" date="2017-03" db="EMBL/GenBank/DDBJ databases">
        <authorList>
            <person name="Afonso C.L."/>
            <person name="Miller P.J."/>
            <person name="Scott M.A."/>
            <person name="Spackman E."/>
            <person name="Goraichik I."/>
            <person name="Dimitrov K.M."/>
            <person name="Suarez D.L."/>
            <person name="Swayne D.E."/>
        </authorList>
    </citation>
    <scope>NUCLEOTIDE SEQUENCE [LARGE SCALE GENOMIC DNA]</scope>
    <source>
        <strain evidence="2 3">CECT 7066</strain>
    </source>
</reference>
<name>A0A1Y5T3U2_9RHOB</name>
<organism evidence="2 3">
    <name type="scientific">Palleronia marisminoris</name>
    <dbReference type="NCBI Taxonomy" id="315423"/>
    <lineage>
        <taxon>Bacteria</taxon>
        <taxon>Pseudomonadati</taxon>
        <taxon>Pseudomonadota</taxon>
        <taxon>Alphaproteobacteria</taxon>
        <taxon>Rhodobacterales</taxon>
        <taxon>Roseobacteraceae</taxon>
        <taxon>Palleronia</taxon>
    </lineage>
</organism>
<evidence type="ECO:0000313" key="3">
    <source>
        <dbReference type="Proteomes" id="UP000193870"/>
    </source>
</evidence>
<accession>A0A1Y5T3U2</accession>
<dbReference type="EMBL" id="FWFV01000007">
    <property type="protein sequence ID" value="SLN54740.1"/>
    <property type="molecule type" value="Genomic_DNA"/>
</dbReference>
<dbReference type="RefSeq" id="WP_085854592.1">
    <property type="nucleotide sequence ID" value="NZ_FWFV01000007.1"/>
</dbReference>
<keyword evidence="1" id="KW-1133">Transmembrane helix</keyword>
<evidence type="ECO:0000256" key="1">
    <source>
        <dbReference type="SAM" id="Phobius"/>
    </source>
</evidence>
<evidence type="ECO:0000313" key="2">
    <source>
        <dbReference type="EMBL" id="SLN54740.1"/>
    </source>
</evidence>
<gene>
    <name evidence="2" type="ORF">PAM7066_02594</name>
</gene>
<dbReference type="AlphaFoldDB" id="A0A1Y5T3U2"/>
<keyword evidence="1" id="KW-0812">Transmembrane</keyword>
<sequence>MNISNEVGFFVASENGAVSVDWVVLAAAGAGLAISVLATVGPFSSEAHSKRVSHVAAHTSAYNPTFP</sequence>
<protein>
    <submittedName>
        <fullName evidence="2">Uncharacterized protein</fullName>
    </submittedName>
</protein>
<dbReference type="Proteomes" id="UP000193870">
    <property type="component" value="Unassembled WGS sequence"/>
</dbReference>
<proteinExistence type="predicted"/>
<keyword evidence="3" id="KW-1185">Reference proteome</keyword>
<feature type="transmembrane region" description="Helical" evidence="1">
    <location>
        <begin position="22"/>
        <end position="43"/>
    </location>
</feature>
<keyword evidence="1" id="KW-0472">Membrane</keyword>